<accession>K2MJJ6</accession>
<dbReference type="AlphaFoldDB" id="K2MJJ6"/>
<organism evidence="1 2">
    <name type="scientific">Nitratireductor pacificus pht-3B</name>
    <dbReference type="NCBI Taxonomy" id="391937"/>
    <lineage>
        <taxon>Bacteria</taxon>
        <taxon>Pseudomonadati</taxon>
        <taxon>Pseudomonadota</taxon>
        <taxon>Alphaproteobacteria</taxon>
        <taxon>Hyphomicrobiales</taxon>
        <taxon>Phyllobacteriaceae</taxon>
        <taxon>Nitratireductor</taxon>
    </lineage>
</organism>
<keyword evidence="2" id="KW-1185">Reference proteome</keyword>
<dbReference type="EMBL" id="AMRM01000025">
    <property type="protein sequence ID" value="EKF17347.1"/>
    <property type="molecule type" value="Genomic_DNA"/>
</dbReference>
<reference evidence="1 2" key="1">
    <citation type="journal article" date="2012" name="J. Bacteriol.">
        <title>Genome Sequence of Nitratireductor pacificus Type Strain pht-3B.</title>
        <authorList>
            <person name="Lai Q."/>
            <person name="Li G."/>
            <person name="Shao Z."/>
        </authorList>
    </citation>
    <scope>NUCLEOTIDE SEQUENCE [LARGE SCALE GENOMIC DNA]</scope>
    <source>
        <strain evidence="2">pht-3B</strain>
    </source>
</reference>
<evidence type="ECO:0000313" key="1">
    <source>
        <dbReference type="EMBL" id="EKF17347.1"/>
    </source>
</evidence>
<sequence>MQAVALAAAFQAVADERQGRLVTPLRIIAQDPAIDVRSLYRNRVAVLSSYADAMAVHRRYALGFADGQSYGPGFLDATLPGAWTFLSPSGDEVERRRDGTLTISRNNYLANWYAEVDCRVIDWPQLACRDGRQRSISAPDASSVRIDGQTFHLSGGE</sequence>
<dbReference type="PATRIC" id="fig|391937.3.peg.3747"/>
<dbReference type="Proteomes" id="UP000006786">
    <property type="component" value="Unassembled WGS sequence"/>
</dbReference>
<dbReference type="STRING" id="391937.NA2_18235"/>
<comment type="caution">
    <text evidence="1">The sequence shown here is derived from an EMBL/GenBank/DDBJ whole genome shotgun (WGS) entry which is preliminary data.</text>
</comment>
<proteinExistence type="predicted"/>
<evidence type="ECO:0000313" key="2">
    <source>
        <dbReference type="Proteomes" id="UP000006786"/>
    </source>
</evidence>
<protein>
    <submittedName>
        <fullName evidence="1">Uncharacterized protein</fullName>
    </submittedName>
</protein>
<name>K2MJJ6_9HYPH</name>
<gene>
    <name evidence="1" type="ORF">NA2_18235</name>
</gene>